<dbReference type="Gene3D" id="3.30.420.40">
    <property type="match status" value="2"/>
</dbReference>
<evidence type="ECO:0000313" key="2">
    <source>
        <dbReference type="EMBL" id="MDQ0360393.1"/>
    </source>
</evidence>
<evidence type="ECO:0000256" key="1">
    <source>
        <dbReference type="ARBA" id="ARBA00006479"/>
    </source>
</evidence>
<dbReference type="InterPro" id="IPR043129">
    <property type="entry name" value="ATPase_NBD"/>
</dbReference>
<proteinExistence type="inferred from homology"/>
<sequence length="297" mass="31763">MKYAVGIDIGGTNTRVALYDEKLQLIERVQFPTNSEDPEITLERINNAINVFDKDIVGIGVSCPGPLDLINGMVLNPPNLSGGWTNYPIVKRFKEITGIPTFLENDANLAALAEAMVGQGKGLRYVQFLTISTGIGSGLIINKEIFRGAHGYANEIANMIMWKEGPAHGKLSPGAIEGIASGTAITNRAKSAGMDIEHAGEVNDLAISGNAIAQEIMDDAKEYLANTLAAIFAVVNPEIIILGGSVALKIDGFVEEVEKRAKQKVYMGLENYVRVVKSNLDEDSGLIGAACLVFNNA</sequence>
<name>A0ABU0E0I2_9FIRM</name>
<dbReference type="EC" id="2.7.1.2" evidence="2"/>
<reference evidence="2 3" key="1">
    <citation type="submission" date="2023-07" db="EMBL/GenBank/DDBJ databases">
        <title>Genomic Encyclopedia of Type Strains, Phase IV (KMG-IV): sequencing the most valuable type-strain genomes for metagenomic binning, comparative biology and taxonomic classification.</title>
        <authorList>
            <person name="Goeker M."/>
        </authorList>
    </citation>
    <scope>NUCLEOTIDE SEQUENCE [LARGE SCALE GENOMIC DNA]</scope>
    <source>
        <strain evidence="2 3">DSM 16784</strain>
    </source>
</reference>
<dbReference type="CDD" id="cd23763">
    <property type="entry name" value="ASKHA_ATPase_ROK"/>
    <property type="match status" value="1"/>
</dbReference>
<dbReference type="PANTHER" id="PTHR18964:SF149">
    <property type="entry name" value="BIFUNCTIONAL UDP-N-ACETYLGLUCOSAMINE 2-EPIMERASE_N-ACETYLMANNOSAMINE KINASE"/>
    <property type="match status" value="1"/>
</dbReference>
<organism evidence="2 3">
    <name type="scientific">Breznakia pachnodae</name>
    <dbReference type="NCBI Taxonomy" id="265178"/>
    <lineage>
        <taxon>Bacteria</taxon>
        <taxon>Bacillati</taxon>
        <taxon>Bacillota</taxon>
        <taxon>Erysipelotrichia</taxon>
        <taxon>Erysipelotrichales</taxon>
        <taxon>Erysipelotrichaceae</taxon>
        <taxon>Breznakia</taxon>
    </lineage>
</organism>
<keyword evidence="2" id="KW-0808">Transferase</keyword>
<dbReference type="GO" id="GO:0004340">
    <property type="term" value="F:glucokinase activity"/>
    <property type="evidence" value="ECO:0007669"/>
    <property type="project" value="UniProtKB-EC"/>
</dbReference>
<comment type="similarity">
    <text evidence="1">Belongs to the ROK (NagC/XylR) family.</text>
</comment>
<comment type="caution">
    <text evidence="2">The sequence shown here is derived from an EMBL/GenBank/DDBJ whole genome shotgun (WGS) entry which is preliminary data.</text>
</comment>
<dbReference type="PANTHER" id="PTHR18964">
    <property type="entry name" value="ROK (REPRESSOR, ORF, KINASE) FAMILY"/>
    <property type="match status" value="1"/>
</dbReference>
<dbReference type="RefSeq" id="WP_307406263.1">
    <property type="nucleotide sequence ID" value="NZ_JAUSUR010000001.1"/>
</dbReference>
<protein>
    <submittedName>
        <fullName evidence="2">Glucokinase</fullName>
        <ecNumber evidence="2">2.7.1.2</ecNumber>
    </submittedName>
</protein>
<evidence type="ECO:0000313" key="3">
    <source>
        <dbReference type="Proteomes" id="UP001230220"/>
    </source>
</evidence>
<dbReference type="InterPro" id="IPR000600">
    <property type="entry name" value="ROK"/>
</dbReference>
<gene>
    <name evidence="2" type="ORF">J2S15_001124</name>
</gene>
<accession>A0ABU0E0I2</accession>
<dbReference type="SUPFAM" id="SSF53067">
    <property type="entry name" value="Actin-like ATPase domain"/>
    <property type="match status" value="1"/>
</dbReference>
<keyword evidence="3" id="KW-1185">Reference proteome</keyword>
<dbReference type="Pfam" id="PF00480">
    <property type="entry name" value="ROK"/>
    <property type="match status" value="1"/>
</dbReference>
<dbReference type="Proteomes" id="UP001230220">
    <property type="component" value="Unassembled WGS sequence"/>
</dbReference>
<dbReference type="EMBL" id="JAUSUR010000001">
    <property type="protein sequence ID" value="MDQ0360393.1"/>
    <property type="molecule type" value="Genomic_DNA"/>
</dbReference>